<feature type="region of interest" description="Adenylyl transferase" evidence="7">
    <location>
        <begin position="451"/>
        <end position="946"/>
    </location>
</feature>
<comment type="function">
    <text evidence="7">Involved in the regulation of glutamine synthetase GlnA, a key enzyme in the process to assimilate ammonia. When cellular nitrogen levels are high, the C-terminal adenylyl transferase (AT) inactivates GlnA by covalent transfer of an adenylyl group from ATP to specific tyrosine residue of GlnA, thus reducing its activity. Conversely, when nitrogen levels are low, the N-terminal adenylyl removase (AR) activates GlnA by removing the adenylyl group by phosphorolysis, increasing its activity. The regulatory region of GlnE binds the signal transduction protein PII (GlnB) which indicates the nitrogen status of the cell.</text>
</comment>
<keyword evidence="4 7" id="KW-0067">ATP-binding</keyword>
<dbReference type="Pfam" id="PF08335">
    <property type="entry name" value="GlnD_UR_UTase"/>
    <property type="match status" value="2"/>
</dbReference>
<comment type="catalytic activity">
    <reaction evidence="7">
        <text>[glutamine synthetase]-O(4)-(5'-adenylyl)-L-tyrosine + phosphate = [glutamine synthetase]-L-tyrosine + ADP</text>
        <dbReference type="Rhea" id="RHEA:43716"/>
        <dbReference type="Rhea" id="RHEA-COMP:10660"/>
        <dbReference type="Rhea" id="RHEA-COMP:10661"/>
        <dbReference type="ChEBI" id="CHEBI:43474"/>
        <dbReference type="ChEBI" id="CHEBI:46858"/>
        <dbReference type="ChEBI" id="CHEBI:83624"/>
        <dbReference type="ChEBI" id="CHEBI:456216"/>
        <dbReference type="EC" id="2.7.7.89"/>
    </reaction>
</comment>
<dbReference type="SUPFAM" id="SSF81593">
    <property type="entry name" value="Nucleotidyltransferase substrate binding subunit/domain"/>
    <property type="match status" value="2"/>
</dbReference>
<evidence type="ECO:0000256" key="3">
    <source>
        <dbReference type="ARBA" id="ARBA00022741"/>
    </source>
</evidence>
<sequence length="946" mass="108349">MSLLTDCAAHHLQALSERVDLSFCNEAQLSELKQVLGLSDFIAESLIKQPELLSELLSGGLLTLPERTQLLQEELRACLAVTADEIQLQKVLRLFRRKHMVIIAWRELLLKADLSESFKHISFLADELISQAMNWLYEKQCTEQGTPYSKEGVQQSLYIFAMGKLGGRELNFSSDIDLIFTYPEHGETRGGRRVFDNQPFFTKLGQRLIAALHQITEDGFVYRVDMRLRPFGDSGPLVTSFASIEDYYQTHGREWERYAMVKARVIGAEGDYKKELEAMLRPFVYRRYIDFSAIDSLRKMKAMISAEVRRKGLKDNIKLGTGGIREIEFVAQAFQLIHGGRAPTLQCKGLQQTFKVIAELDVLPAERVQCLLNSYHFLRRVENILQQIGDQQTQTLPSNELDKYRLLTVMQFSDWDSFYQALNEVMKNVHDEFNWVIGEDETDKQSDQALSELWALELTAQETIELLMEKGVVEPLASELTIILLNLKDDMSKRPIGPRGQETMAKLLPKIVEKISAYKNPAALMKRIAELLLQIMRRTAYLELLNENDGALNQLLKLCHASQRVSSQLGRHPILLDELLDPQHLYHPTELGNYKRDLRQFMLRVPEEDMEQQMEALRQFKQMQFLHVAAADIVGAIELPKVSDHLTYLSEALMDFVVHIAWTQMVEKFGTPSNVVGTDRKGFAVIGYGKMGGFELGYGSDLDVVFLHDSDISGQTNGRRAIDNQLFYFRLGQRIIHLFSARTNSGILYEIDMRLRPSGDSGPLVASMAGYEKYLRNDAWTWEHQALVRSRVVFSDEIMLSQFNQIRVALLSLPRDVSSLAKDVRDMRKKMRDHLLHTQEGQFDLKQSEGGMVDIEFIAQFLVLANAAKVEQSLCKWSDNLRIFETCKDLQLLTDKQAVALTEAYCAIRDMGHRLTLNKETRILDETDFEQARHAVIEIWQQFLGK</sequence>
<accession>A0ABQ6DZR8</accession>
<comment type="catalytic activity">
    <reaction evidence="7">
        <text>[glutamine synthetase]-L-tyrosine + ATP = [glutamine synthetase]-O(4)-(5'-adenylyl)-L-tyrosine + diphosphate</text>
        <dbReference type="Rhea" id="RHEA:18589"/>
        <dbReference type="Rhea" id="RHEA-COMP:10660"/>
        <dbReference type="Rhea" id="RHEA-COMP:10661"/>
        <dbReference type="ChEBI" id="CHEBI:30616"/>
        <dbReference type="ChEBI" id="CHEBI:33019"/>
        <dbReference type="ChEBI" id="CHEBI:46858"/>
        <dbReference type="ChEBI" id="CHEBI:83624"/>
        <dbReference type="EC" id="2.7.7.42"/>
    </reaction>
</comment>
<dbReference type="Pfam" id="PF03710">
    <property type="entry name" value="GlnE"/>
    <property type="match status" value="2"/>
</dbReference>
<dbReference type="Gene3D" id="1.10.4050.10">
    <property type="entry name" value="Glutamine synthase adenylyltransferase GlnE"/>
    <property type="match status" value="1"/>
</dbReference>
<comment type="caution">
    <text evidence="10">The sequence shown here is derived from an EMBL/GenBank/DDBJ whole genome shotgun (WGS) entry which is preliminary data.</text>
</comment>
<dbReference type="PANTHER" id="PTHR30621">
    <property type="entry name" value="GLUTAMINE SYNTHETASE ADENYLYLTRANSFERASE"/>
    <property type="match status" value="1"/>
</dbReference>
<evidence type="ECO:0000256" key="7">
    <source>
        <dbReference type="HAMAP-Rule" id="MF_00802"/>
    </source>
</evidence>
<dbReference type="EC" id="2.7.7.42" evidence="7"/>
<feature type="domain" description="PII-uridylyltransferase/Glutamine-synthetase adenylyltransferase" evidence="9">
    <location>
        <begin position="298"/>
        <end position="436"/>
    </location>
</feature>
<feature type="domain" description="PII-uridylyltransferase/Glutamine-synthetase adenylyltransferase" evidence="9">
    <location>
        <begin position="826"/>
        <end position="919"/>
    </location>
</feature>
<dbReference type="EC" id="2.7.7.89" evidence="7"/>
<evidence type="ECO:0000256" key="5">
    <source>
        <dbReference type="ARBA" id="ARBA00022842"/>
    </source>
</evidence>
<dbReference type="Gene3D" id="1.20.120.330">
    <property type="entry name" value="Nucleotidyltransferases domain 2"/>
    <property type="match status" value="2"/>
</dbReference>
<dbReference type="SUPFAM" id="SSF81301">
    <property type="entry name" value="Nucleotidyltransferase"/>
    <property type="match status" value="2"/>
</dbReference>
<keyword evidence="2 7" id="KW-0548">Nucleotidyltransferase</keyword>
<proteinExistence type="inferred from homology"/>
<evidence type="ECO:0000259" key="8">
    <source>
        <dbReference type="Pfam" id="PF03710"/>
    </source>
</evidence>
<keyword evidence="6 7" id="KW-0511">Multifunctional enzyme</keyword>
<gene>
    <name evidence="7 10" type="primary">glnE</name>
    <name evidence="10" type="ORF">GCM10007916_17340</name>
</gene>
<evidence type="ECO:0000313" key="10">
    <source>
        <dbReference type="EMBL" id="GLS90667.1"/>
    </source>
</evidence>
<evidence type="ECO:0000256" key="1">
    <source>
        <dbReference type="ARBA" id="ARBA00022679"/>
    </source>
</evidence>
<organism evidence="10 11">
    <name type="scientific">Psychromonas marina</name>
    <dbReference type="NCBI Taxonomy" id="88364"/>
    <lineage>
        <taxon>Bacteria</taxon>
        <taxon>Pseudomonadati</taxon>
        <taxon>Pseudomonadota</taxon>
        <taxon>Gammaproteobacteria</taxon>
        <taxon>Alteromonadales</taxon>
        <taxon>Psychromonadaceae</taxon>
        <taxon>Psychromonas</taxon>
    </lineage>
</organism>
<evidence type="ECO:0000256" key="4">
    <source>
        <dbReference type="ARBA" id="ARBA00022840"/>
    </source>
</evidence>
<dbReference type="HAMAP" id="MF_00802">
    <property type="entry name" value="GlnE"/>
    <property type="match status" value="1"/>
</dbReference>
<comment type="similarity">
    <text evidence="7">Belongs to the GlnE family.</text>
</comment>
<dbReference type="InterPro" id="IPR043519">
    <property type="entry name" value="NT_sf"/>
</dbReference>
<feature type="domain" description="Glutamate-ammonia ligase adenylyltransferase repeated" evidence="8">
    <location>
        <begin position="553"/>
        <end position="804"/>
    </location>
</feature>
<keyword evidence="1 7" id="KW-0808">Transferase</keyword>
<dbReference type="Gene3D" id="1.20.120.1510">
    <property type="match status" value="1"/>
</dbReference>
<feature type="domain" description="Glutamate-ammonia ligase adenylyltransferase repeated" evidence="8">
    <location>
        <begin position="30"/>
        <end position="277"/>
    </location>
</feature>
<evidence type="ECO:0000313" key="11">
    <source>
        <dbReference type="Proteomes" id="UP001157353"/>
    </source>
</evidence>
<evidence type="ECO:0000256" key="6">
    <source>
        <dbReference type="ARBA" id="ARBA00023268"/>
    </source>
</evidence>
<dbReference type="InterPro" id="IPR023057">
    <property type="entry name" value="GlnE"/>
</dbReference>
<name>A0ABQ6DZR8_9GAMM</name>
<dbReference type="InterPro" id="IPR013546">
    <property type="entry name" value="PII_UdlTrfase/GS_AdlTrfase"/>
</dbReference>
<dbReference type="GO" id="GO:0016779">
    <property type="term" value="F:nucleotidyltransferase activity"/>
    <property type="evidence" value="ECO:0007669"/>
    <property type="project" value="UniProtKB-KW"/>
</dbReference>
<evidence type="ECO:0000256" key="2">
    <source>
        <dbReference type="ARBA" id="ARBA00022695"/>
    </source>
</evidence>
<dbReference type="Gene3D" id="3.30.460.10">
    <property type="entry name" value="Beta Polymerase, domain 2"/>
    <property type="match status" value="2"/>
</dbReference>
<dbReference type="InterPro" id="IPR005190">
    <property type="entry name" value="GlnE_rpt_dom"/>
</dbReference>
<dbReference type="CDD" id="cd05401">
    <property type="entry name" value="NT_GlnE_GlnD_like"/>
    <property type="match status" value="2"/>
</dbReference>
<dbReference type="NCBIfam" id="NF008292">
    <property type="entry name" value="PRK11072.1"/>
    <property type="match status" value="1"/>
</dbReference>
<keyword evidence="3 7" id="KW-0547">Nucleotide-binding</keyword>
<dbReference type="RefSeq" id="WP_284203789.1">
    <property type="nucleotide sequence ID" value="NZ_BSPQ01000005.1"/>
</dbReference>
<protein>
    <recommendedName>
        <fullName evidence="7">Bifunctional glutamine synthetase adenylyltransferase/adenylyl-removing enzyme</fullName>
    </recommendedName>
    <alternativeName>
        <fullName evidence="7">ATP:glutamine synthetase adenylyltransferase</fullName>
    </alternativeName>
    <alternativeName>
        <fullName evidence="7">ATase</fullName>
    </alternativeName>
    <domain>
        <recommendedName>
            <fullName evidence="7">Glutamine synthetase adenylyl-L-tyrosine phosphorylase</fullName>
            <ecNumber evidence="7">2.7.7.89</ecNumber>
        </recommendedName>
        <alternativeName>
            <fullName evidence="7">Adenylyl removase</fullName>
            <shortName evidence="7">AR</shortName>
            <shortName evidence="7">AT-N</shortName>
        </alternativeName>
    </domain>
    <domain>
        <recommendedName>
            <fullName evidence="7">Glutamine synthetase adenylyl transferase</fullName>
            <ecNumber evidence="7">2.7.7.42</ecNumber>
        </recommendedName>
        <alternativeName>
            <fullName evidence="7">Adenylyl transferase</fullName>
            <shortName evidence="7">AT</shortName>
            <shortName evidence="7">AT-C</shortName>
        </alternativeName>
    </domain>
</protein>
<comment type="cofactor">
    <cofactor evidence="7">
        <name>Mg(2+)</name>
        <dbReference type="ChEBI" id="CHEBI:18420"/>
    </cofactor>
</comment>
<feature type="region of interest" description="Adenylyl removase" evidence="7">
    <location>
        <begin position="1"/>
        <end position="441"/>
    </location>
</feature>
<keyword evidence="11" id="KW-1185">Reference proteome</keyword>
<reference evidence="11" key="1">
    <citation type="journal article" date="2019" name="Int. J. Syst. Evol. Microbiol.">
        <title>The Global Catalogue of Microorganisms (GCM) 10K type strain sequencing project: providing services to taxonomists for standard genome sequencing and annotation.</title>
        <authorList>
            <consortium name="The Broad Institute Genomics Platform"/>
            <consortium name="The Broad Institute Genome Sequencing Center for Infectious Disease"/>
            <person name="Wu L."/>
            <person name="Ma J."/>
        </authorList>
    </citation>
    <scope>NUCLEOTIDE SEQUENCE [LARGE SCALE GENOMIC DNA]</scope>
    <source>
        <strain evidence="11">NBRC 103166</strain>
    </source>
</reference>
<dbReference type="PANTHER" id="PTHR30621:SF0">
    <property type="entry name" value="BIFUNCTIONAL GLUTAMINE SYNTHETASE ADENYLYLTRANSFERASE_ADENYLYL-REMOVING ENZYME"/>
    <property type="match status" value="1"/>
</dbReference>
<dbReference type="Proteomes" id="UP001157353">
    <property type="component" value="Unassembled WGS sequence"/>
</dbReference>
<keyword evidence="5 7" id="KW-0460">Magnesium</keyword>
<evidence type="ECO:0000259" key="9">
    <source>
        <dbReference type="Pfam" id="PF08335"/>
    </source>
</evidence>
<dbReference type="EMBL" id="BSPQ01000005">
    <property type="protein sequence ID" value="GLS90667.1"/>
    <property type="molecule type" value="Genomic_DNA"/>
</dbReference>